<feature type="transmembrane region" description="Helical" evidence="1">
    <location>
        <begin position="6"/>
        <end position="25"/>
    </location>
</feature>
<evidence type="ECO:0000256" key="1">
    <source>
        <dbReference type="SAM" id="Phobius"/>
    </source>
</evidence>
<accession>A0A1W1CQ16</accession>
<dbReference type="EMBL" id="FPHH01000107">
    <property type="protein sequence ID" value="SFV67906.1"/>
    <property type="molecule type" value="Genomic_DNA"/>
</dbReference>
<proteinExistence type="predicted"/>
<dbReference type="Pfam" id="PF09624">
    <property type="entry name" value="DUF2393"/>
    <property type="match status" value="1"/>
</dbReference>
<organism evidence="2">
    <name type="scientific">hydrothermal vent metagenome</name>
    <dbReference type="NCBI Taxonomy" id="652676"/>
    <lineage>
        <taxon>unclassified sequences</taxon>
        <taxon>metagenomes</taxon>
        <taxon>ecological metagenomes</taxon>
    </lineage>
</organism>
<name>A0A1W1CQ16_9ZZZZ</name>
<evidence type="ECO:0008006" key="3">
    <source>
        <dbReference type="Google" id="ProtNLM"/>
    </source>
</evidence>
<keyword evidence="1" id="KW-1133">Transmembrane helix</keyword>
<protein>
    <recommendedName>
        <fullName evidence="3">DUF2393 domain-containing protein</fullName>
    </recommendedName>
</protein>
<dbReference type="InterPro" id="IPR013417">
    <property type="entry name" value="CHP02588"/>
</dbReference>
<keyword evidence="1" id="KW-0812">Transmembrane</keyword>
<sequence>MIDALNIWHYVVLTVIFLFFLIGFISALREKNAKMRFSMLFTVILFSLFMAVFSVFVVNKYTKHVKLYNLKNSRLLSLERISYTGIVKNVGNYPIGKVTLEIKLVNRGNATGNVKGGSFYRPSGFFGFFTGGFGIKKSKPQTVVKRFVVARNLKAGHAKQFYVYFRFPPYFSSVSQFTKLTAD</sequence>
<keyword evidence="1" id="KW-0472">Membrane</keyword>
<feature type="transmembrane region" description="Helical" evidence="1">
    <location>
        <begin position="37"/>
        <end position="58"/>
    </location>
</feature>
<reference evidence="2" key="1">
    <citation type="submission" date="2016-10" db="EMBL/GenBank/DDBJ databases">
        <authorList>
            <person name="de Groot N.N."/>
        </authorList>
    </citation>
    <scope>NUCLEOTIDE SEQUENCE</scope>
</reference>
<dbReference type="AlphaFoldDB" id="A0A1W1CQ16"/>
<evidence type="ECO:0000313" key="2">
    <source>
        <dbReference type="EMBL" id="SFV67906.1"/>
    </source>
</evidence>
<gene>
    <name evidence="2" type="ORF">MNB_SM-5-653</name>
</gene>